<evidence type="ECO:0000313" key="3">
    <source>
        <dbReference type="EMBL" id="RCV40067.1"/>
    </source>
</evidence>
<feature type="region of interest" description="Disordered" evidence="1">
    <location>
        <begin position="1"/>
        <end position="23"/>
    </location>
</feature>
<feature type="compositionally biased region" description="Basic residues" evidence="1">
    <location>
        <begin position="1"/>
        <end position="13"/>
    </location>
</feature>
<gene>
    <name evidence="3" type="ORF">SETIT_9G021500v2</name>
</gene>
<dbReference type="PANTHER" id="PTHR35828:SF22">
    <property type="entry name" value="OS10G0103633 PROTEIN"/>
    <property type="match status" value="1"/>
</dbReference>
<evidence type="ECO:0000256" key="1">
    <source>
        <dbReference type="SAM" id="MobiDB-lite"/>
    </source>
</evidence>
<evidence type="ECO:0000259" key="2">
    <source>
        <dbReference type="Pfam" id="PF24523"/>
    </source>
</evidence>
<accession>A0A368SC96</accession>
<reference evidence="3" key="1">
    <citation type="journal article" date="2012" name="Nat. Biotechnol.">
        <title>Reference genome sequence of the model plant Setaria.</title>
        <authorList>
            <person name="Bennetzen J.L."/>
            <person name="Schmutz J."/>
            <person name="Wang H."/>
            <person name="Percifield R."/>
            <person name="Hawkins J."/>
            <person name="Pontaroli A.C."/>
            <person name="Estep M."/>
            <person name="Feng L."/>
            <person name="Vaughn J.N."/>
            <person name="Grimwood J."/>
            <person name="Jenkins J."/>
            <person name="Barry K."/>
            <person name="Lindquist E."/>
            <person name="Hellsten U."/>
            <person name="Deshpande S."/>
            <person name="Wang X."/>
            <person name="Wu X."/>
            <person name="Mitros T."/>
            <person name="Triplett J."/>
            <person name="Yang X."/>
            <person name="Ye C.Y."/>
            <person name="Mauro-Herrera M."/>
            <person name="Wang L."/>
            <person name="Li P."/>
            <person name="Sharma M."/>
            <person name="Sharma R."/>
            <person name="Ronald P.C."/>
            <person name="Panaud O."/>
            <person name="Kellogg E.A."/>
            <person name="Brutnell T.P."/>
            <person name="Doust A.N."/>
            <person name="Tuskan G.A."/>
            <person name="Rokhsar D."/>
            <person name="Devos K.M."/>
        </authorList>
    </citation>
    <scope>NUCLEOTIDE SEQUENCE [LARGE SCALE GENOMIC DNA]</scope>
    <source>
        <strain evidence="3">Yugu1</strain>
    </source>
</reference>
<protein>
    <recommendedName>
        <fullName evidence="2">DUF7595 domain-containing protein</fullName>
    </recommendedName>
</protein>
<dbReference type="OrthoDB" id="692303at2759"/>
<feature type="domain" description="DUF7595" evidence="2">
    <location>
        <begin position="98"/>
        <end position="392"/>
    </location>
</feature>
<dbReference type="Pfam" id="PF24523">
    <property type="entry name" value="DUF7595"/>
    <property type="match status" value="1"/>
</dbReference>
<reference evidence="3" key="2">
    <citation type="submission" date="2015-07" db="EMBL/GenBank/DDBJ databases">
        <authorList>
            <person name="Noorani M."/>
        </authorList>
    </citation>
    <scope>NUCLEOTIDE SEQUENCE</scope>
    <source>
        <strain evidence="3">Yugu1</strain>
    </source>
</reference>
<dbReference type="EMBL" id="CM003536">
    <property type="protein sequence ID" value="RCV40067.1"/>
    <property type="molecule type" value="Genomic_DNA"/>
</dbReference>
<dbReference type="AlphaFoldDB" id="A0A368SC96"/>
<proteinExistence type="predicted"/>
<sequence>MPPRKRRRTRAPRRGTATASPAPELPANLLAGIAARSDAATIFRCAATCKLLRREILSPDFIRRVTGGPDAAVPSYFWAETSFSLVHPTMVAGLTLACHHLAPFVSRAAAGLLEEYTPLTSRGGLVVLRRSEINTRPWSQRRSDLCVYDPMTDSRAFFPDPRDIGKSPYHRLFGGGSVSIIDYSVIITAADGIGCSSFMLLSADMDRSLGGSTRIRVQTLSPDDAAAAGKWGPLKSAEHKCPWWCMHLDSYSDAGVVIGGVVHWLMHAGASFTFEVREYILTYDVSTDTAGSVDLPVHRQVPNLWASGSQSQLASSPDGKLSLIITDKLVVSIWVLSGSSWARQTVVDMEATWRLPPWGEHGLELVSFGDQRSGAVFVRFSGIQDGLYGIEVETKTEFFQFFQGKTGSHLGYPP</sequence>
<organism evidence="3">
    <name type="scientific">Setaria italica</name>
    <name type="common">Foxtail millet</name>
    <name type="synonym">Panicum italicum</name>
    <dbReference type="NCBI Taxonomy" id="4555"/>
    <lineage>
        <taxon>Eukaryota</taxon>
        <taxon>Viridiplantae</taxon>
        <taxon>Streptophyta</taxon>
        <taxon>Embryophyta</taxon>
        <taxon>Tracheophyta</taxon>
        <taxon>Spermatophyta</taxon>
        <taxon>Magnoliopsida</taxon>
        <taxon>Liliopsida</taxon>
        <taxon>Poales</taxon>
        <taxon>Poaceae</taxon>
        <taxon>PACMAD clade</taxon>
        <taxon>Panicoideae</taxon>
        <taxon>Panicodae</taxon>
        <taxon>Paniceae</taxon>
        <taxon>Cenchrinae</taxon>
        <taxon>Setaria</taxon>
    </lineage>
</organism>
<name>A0A368SC96_SETIT</name>
<dbReference type="InterPro" id="IPR056016">
    <property type="entry name" value="DUF7595"/>
</dbReference>
<dbReference type="PANTHER" id="PTHR35828">
    <property type="entry name" value="OS08G0203800 PROTEIN-RELATED"/>
    <property type="match status" value="1"/>
</dbReference>